<dbReference type="PANTHER" id="PTHR37285">
    <property type="entry name" value="SPORE WALL MATURATION PROTEIN DIT1"/>
    <property type="match status" value="1"/>
</dbReference>
<evidence type="ECO:0000313" key="4">
    <source>
        <dbReference type="Proteomes" id="UP000297716"/>
    </source>
</evidence>
<name>A0A4Z0YIL9_9PEZI</name>
<dbReference type="InterPro" id="IPR007817">
    <property type="entry name" value="Isocyanide_synthase_DIT1"/>
</dbReference>
<dbReference type="STRING" id="37992.A0A4Z0YIL9"/>
<dbReference type="InterPro" id="IPR003819">
    <property type="entry name" value="TauD/TfdA-like"/>
</dbReference>
<sequence>MGISEEAAWEYGEALRAMAARLETRNIKFMRLWDLLELRSHRFHQGNQESAKAYYLEHATYIRRELIHRYSDAQSNASVSVTTDEDWAATHATYVGVLARKAAESTESIATQMIKRGKAYSTALRANLPDYVRLSIHDSSGKDKISMALVPNPREKGSIGLMPWRSVIAIDSDGSYRTVYPDQIQDTHDLIYKNGQPYFFREKSELFHWSDSGLQVTFEHLYPCGIIIRPVHHSTSMRLIPMQKVRHLSNNFSPIVLRGFSETHDEDVWVNKGHELGKILTWAVTGTIFKVMNLREESRMANNVTSNESLPMHFDGIFKFDDCEDPVTGEVKKVLSPPGYQYFTCLETAPKGDGHTLFCNSRLFFRFLPVPWSLERLDPVTWEMTNGGFWSNVHKGLPLIMRHPVTNAPCVRWHSPWDSDRTKYSTYNIRIENEDQSLTELVEKMVYNFRTCLRFTWEKGDLLVNDNISMLHTRTSYTSNCDREMWRIHLD</sequence>
<evidence type="ECO:0000256" key="1">
    <source>
        <dbReference type="ARBA" id="ARBA00023002"/>
    </source>
</evidence>
<dbReference type="Proteomes" id="UP000297716">
    <property type="component" value="Unassembled WGS sequence"/>
</dbReference>
<protein>
    <recommendedName>
        <fullName evidence="2">TauD/TfdA-like domain-containing protein</fullName>
    </recommendedName>
</protein>
<keyword evidence="1" id="KW-0560">Oxidoreductase</keyword>
<gene>
    <name evidence="3" type="ORF">E0Z10_g8890</name>
</gene>
<reference evidence="3 4" key="1">
    <citation type="submission" date="2019-03" db="EMBL/GenBank/DDBJ databases">
        <title>Draft genome sequence of Xylaria hypoxylon DSM 108379, a ubiquitous saprotrophic-parasitic fungi on hardwood.</title>
        <authorList>
            <person name="Buettner E."/>
            <person name="Leonhardt S."/>
            <person name="Gebauer A.M."/>
            <person name="Liers C."/>
            <person name="Hofrichter M."/>
            <person name="Kellner H."/>
        </authorList>
    </citation>
    <scope>NUCLEOTIDE SEQUENCE [LARGE SCALE GENOMIC DNA]</scope>
    <source>
        <strain evidence="3 4">DSM 108379</strain>
    </source>
</reference>
<dbReference type="Pfam" id="PF05141">
    <property type="entry name" value="DIT1_PvcA"/>
    <property type="match status" value="1"/>
</dbReference>
<dbReference type="InterPro" id="IPR042098">
    <property type="entry name" value="TauD-like_sf"/>
</dbReference>
<feature type="domain" description="TauD/TfdA-like" evidence="2">
    <location>
        <begin position="336"/>
        <end position="488"/>
    </location>
</feature>
<evidence type="ECO:0000313" key="3">
    <source>
        <dbReference type="EMBL" id="TGJ79878.1"/>
    </source>
</evidence>
<dbReference type="EMBL" id="SKBN01000256">
    <property type="protein sequence ID" value="TGJ79878.1"/>
    <property type="molecule type" value="Genomic_DNA"/>
</dbReference>
<dbReference type="SUPFAM" id="SSF51197">
    <property type="entry name" value="Clavaminate synthase-like"/>
    <property type="match status" value="1"/>
</dbReference>
<dbReference type="PANTHER" id="PTHR37285:SF6">
    <property type="entry name" value="BIOSYNTHESIS PROTEIN, PUTATIVE (AFU_ORTHOLOGUE AFUA_5G02660)-RELATED"/>
    <property type="match status" value="1"/>
</dbReference>
<proteinExistence type="predicted"/>
<dbReference type="Pfam" id="PF02668">
    <property type="entry name" value="TauD"/>
    <property type="match status" value="1"/>
</dbReference>
<organism evidence="3 4">
    <name type="scientific">Xylaria hypoxylon</name>
    <dbReference type="NCBI Taxonomy" id="37992"/>
    <lineage>
        <taxon>Eukaryota</taxon>
        <taxon>Fungi</taxon>
        <taxon>Dikarya</taxon>
        <taxon>Ascomycota</taxon>
        <taxon>Pezizomycotina</taxon>
        <taxon>Sordariomycetes</taxon>
        <taxon>Xylariomycetidae</taxon>
        <taxon>Xylariales</taxon>
        <taxon>Xylariaceae</taxon>
        <taxon>Xylaria</taxon>
    </lineage>
</organism>
<dbReference type="AlphaFoldDB" id="A0A4Z0YIL9"/>
<dbReference type="OrthoDB" id="429813at2759"/>
<keyword evidence="4" id="KW-1185">Reference proteome</keyword>
<dbReference type="GO" id="GO:0016491">
    <property type="term" value="F:oxidoreductase activity"/>
    <property type="evidence" value="ECO:0007669"/>
    <property type="project" value="UniProtKB-KW"/>
</dbReference>
<accession>A0A4Z0YIL9</accession>
<evidence type="ECO:0000259" key="2">
    <source>
        <dbReference type="Pfam" id="PF02668"/>
    </source>
</evidence>
<comment type="caution">
    <text evidence="3">The sequence shown here is derived from an EMBL/GenBank/DDBJ whole genome shotgun (WGS) entry which is preliminary data.</text>
</comment>
<dbReference type="Gene3D" id="3.60.130.10">
    <property type="entry name" value="Clavaminate synthase-like"/>
    <property type="match status" value="1"/>
</dbReference>